<dbReference type="InterPro" id="IPR011989">
    <property type="entry name" value="ARM-like"/>
</dbReference>
<accession>A0A8J6NPC9</accession>
<dbReference type="EMBL" id="JACNJH010000089">
    <property type="protein sequence ID" value="MBC8360431.1"/>
    <property type="molecule type" value="Genomic_DNA"/>
</dbReference>
<proteinExistence type="predicted"/>
<gene>
    <name evidence="1" type="ORF">H8E23_03390</name>
</gene>
<dbReference type="Gene3D" id="1.25.10.10">
    <property type="entry name" value="Leucine-rich Repeat Variant"/>
    <property type="match status" value="2"/>
</dbReference>
<dbReference type="InterPro" id="IPR004155">
    <property type="entry name" value="PBS_lyase_HEAT"/>
</dbReference>
<dbReference type="SUPFAM" id="SSF48371">
    <property type="entry name" value="ARM repeat"/>
    <property type="match status" value="1"/>
</dbReference>
<name>A0A8J6NPC9_9BACT</name>
<dbReference type="PANTHER" id="PTHR12697">
    <property type="entry name" value="PBS LYASE HEAT-LIKE PROTEIN"/>
    <property type="match status" value="1"/>
</dbReference>
<dbReference type="GO" id="GO:0016491">
    <property type="term" value="F:oxidoreductase activity"/>
    <property type="evidence" value="ECO:0007669"/>
    <property type="project" value="TreeGrafter"/>
</dbReference>
<dbReference type="Pfam" id="PF13646">
    <property type="entry name" value="HEAT_2"/>
    <property type="match status" value="2"/>
</dbReference>
<organism evidence="1 2">
    <name type="scientific">Candidatus Desulfatibia profunda</name>
    <dbReference type="NCBI Taxonomy" id="2841695"/>
    <lineage>
        <taxon>Bacteria</taxon>
        <taxon>Pseudomonadati</taxon>
        <taxon>Thermodesulfobacteriota</taxon>
        <taxon>Desulfobacteria</taxon>
        <taxon>Desulfobacterales</taxon>
        <taxon>Desulfobacterales incertae sedis</taxon>
        <taxon>Candidatus Desulfatibia</taxon>
    </lineage>
</organism>
<reference evidence="1 2" key="1">
    <citation type="submission" date="2020-08" db="EMBL/GenBank/DDBJ databases">
        <title>Bridging the membrane lipid divide: bacteria of the FCB group superphylum have the potential to synthesize archaeal ether lipids.</title>
        <authorList>
            <person name="Villanueva L."/>
            <person name="Von Meijenfeldt F.A.B."/>
            <person name="Westbye A.B."/>
            <person name="Yadav S."/>
            <person name="Hopmans E.C."/>
            <person name="Dutilh B.E."/>
            <person name="Sinninghe Damste J.S."/>
        </authorList>
    </citation>
    <scope>NUCLEOTIDE SEQUENCE [LARGE SCALE GENOMIC DNA]</scope>
    <source>
        <strain evidence="1">NIOZ-UU30</strain>
    </source>
</reference>
<evidence type="ECO:0000313" key="2">
    <source>
        <dbReference type="Proteomes" id="UP000603434"/>
    </source>
</evidence>
<sequence>MMTKRKVIDFESPERLLEKAGRYIESMELFFQEKDRAIPVLLKALKYAHNKLKRNIILLLGGFAKQEVVWSLYQIMMDPQEDEEVRHFASVQLSVTLPFLKERQILIDKLLGALKHYDPEVRMNAAFALGWEGNAQAAIPLIELLYDTDIQVQQTAVNALSNFRDDRIFNLMLERLQHGPLEQQRCILYNLWRFYGKHREVEAVYSQYLKHRDADLRLDALVLLGLIARPETHLAAYLKCLKDSNPRIRAMALKQIGVAGLEKLAGLKDEIKAMLSDSDMEVKQAAIKILKKCEPVTNLRPKF</sequence>
<protein>
    <submittedName>
        <fullName evidence="1">HEAT repeat domain-containing protein</fullName>
    </submittedName>
</protein>
<comment type="caution">
    <text evidence="1">The sequence shown here is derived from an EMBL/GenBank/DDBJ whole genome shotgun (WGS) entry which is preliminary data.</text>
</comment>
<evidence type="ECO:0000313" key="1">
    <source>
        <dbReference type="EMBL" id="MBC8360431.1"/>
    </source>
</evidence>
<dbReference type="SMART" id="SM00567">
    <property type="entry name" value="EZ_HEAT"/>
    <property type="match status" value="2"/>
</dbReference>
<dbReference type="AlphaFoldDB" id="A0A8J6NPC9"/>
<dbReference type="InterPro" id="IPR016024">
    <property type="entry name" value="ARM-type_fold"/>
</dbReference>
<dbReference type="PANTHER" id="PTHR12697:SF5">
    <property type="entry name" value="DEOXYHYPUSINE HYDROXYLASE"/>
    <property type="match status" value="1"/>
</dbReference>
<dbReference type="Proteomes" id="UP000603434">
    <property type="component" value="Unassembled WGS sequence"/>
</dbReference>